<evidence type="ECO:0000313" key="2">
    <source>
        <dbReference type="EMBL" id="CCF54120.1"/>
    </source>
</evidence>
<dbReference type="AlphaFoldDB" id="I2G4M7"/>
<comment type="caution">
    <text evidence="2">The sequence shown here is derived from an EMBL/GenBank/DDBJ whole genome shotgun (WGS) entry which is preliminary data.</text>
</comment>
<dbReference type="OMA" id="ENAMHDE"/>
<sequence>MGTWEVTNLPSGMNTIDTRWVLKIRMDTNLVPMKFKARLVARGFTQREGIDYTEIFAPVTPIQEIQGVLVVAAVQDWEVDSVNVKQAYLNSNLQHDV</sequence>
<dbReference type="InterPro" id="IPR013103">
    <property type="entry name" value="RVT_2"/>
</dbReference>
<dbReference type="STRING" id="1128400.I2G4M7"/>
<dbReference type="eggNOG" id="KOG0017">
    <property type="taxonomic scope" value="Eukaryota"/>
</dbReference>
<keyword evidence="3" id="KW-1185">Reference proteome</keyword>
<name>I2G4M7_USTHO</name>
<evidence type="ECO:0000313" key="3">
    <source>
        <dbReference type="Proteomes" id="UP000006174"/>
    </source>
</evidence>
<accession>I2G4M7</accession>
<evidence type="ECO:0000259" key="1">
    <source>
        <dbReference type="Pfam" id="PF07727"/>
    </source>
</evidence>
<gene>
    <name evidence="2" type="ORF">UHOR_00595</name>
</gene>
<feature type="domain" description="Reverse transcriptase Ty1/copia-type" evidence="1">
    <location>
        <begin position="3"/>
        <end position="96"/>
    </location>
</feature>
<dbReference type="OrthoDB" id="2685291at2759"/>
<protein>
    <recommendedName>
        <fullName evidence="1">Reverse transcriptase Ty1/copia-type domain-containing protein</fullName>
    </recommendedName>
</protein>
<proteinExistence type="predicted"/>
<dbReference type="EMBL" id="CAGI01000188">
    <property type="protein sequence ID" value="CCF54120.1"/>
    <property type="molecule type" value="Genomic_DNA"/>
</dbReference>
<dbReference type="Proteomes" id="UP000006174">
    <property type="component" value="Unassembled WGS sequence"/>
</dbReference>
<reference evidence="2 3" key="1">
    <citation type="journal article" date="2012" name="Plant Cell">
        <title>Genome comparison of barley and maize smut fungi reveals targeted loss of RNA silencing components and species-specific presence of transposable elements.</title>
        <authorList>
            <person name="Laurie J.D."/>
            <person name="Ali S."/>
            <person name="Linning R."/>
            <person name="Mannhaupt G."/>
            <person name="Wong P."/>
            <person name="Gueldener U."/>
            <person name="Muensterkoetter M."/>
            <person name="Moore R."/>
            <person name="Kahmann R."/>
            <person name="Bakkeren G."/>
            <person name="Schirawski J."/>
        </authorList>
    </citation>
    <scope>NUCLEOTIDE SEQUENCE [LARGE SCALE GENOMIC DNA]</scope>
    <source>
        <strain evidence="3">Uh4875-4</strain>
    </source>
</reference>
<dbReference type="Pfam" id="PF07727">
    <property type="entry name" value="RVT_2"/>
    <property type="match status" value="1"/>
</dbReference>
<organism evidence="2 3">
    <name type="scientific">Ustilago hordei</name>
    <name type="common">Barley covered smut fungus</name>
    <dbReference type="NCBI Taxonomy" id="120017"/>
    <lineage>
        <taxon>Eukaryota</taxon>
        <taxon>Fungi</taxon>
        <taxon>Dikarya</taxon>
        <taxon>Basidiomycota</taxon>
        <taxon>Ustilaginomycotina</taxon>
        <taxon>Ustilaginomycetes</taxon>
        <taxon>Ustilaginales</taxon>
        <taxon>Ustilaginaceae</taxon>
        <taxon>Ustilago</taxon>
    </lineage>
</organism>
<dbReference type="HOGENOM" id="CLU_001650_17_2_1"/>